<gene>
    <name evidence="3" type="ORF">E5676_scaffold968G00450</name>
</gene>
<comment type="caution">
    <text evidence="3">The sequence shown here is derived from an EMBL/GenBank/DDBJ whole genome shotgun (WGS) entry which is preliminary data.</text>
</comment>
<dbReference type="Proteomes" id="UP000321947">
    <property type="component" value="Unassembled WGS sequence"/>
</dbReference>
<organism evidence="3 4">
    <name type="scientific">Cucumis melo var. makuwa</name>
    <name type="common">Oriental melon</name>
    <dbReference type="NCBI Taxonomy" id="1194695"/>
    <lineage>
        <taxon>Eukaryota</taxon>
        <taxon>Viridiplantae</taxon>
        <taxon>Streptophyta</taxon>
        <taxon>Embryophyta</taxon>
        <taxon>Tracheophyta</taxon>
        <taxon>Spermatophyta</taxon>
        <taxon>Magnoliopsida</taxon>
        <taxon>eudicotyledons</taxon>
        <taxon>Gunneridae</taxon>
        <taxon>Pentapetalae</taxon>
        <taxon>rosids</taxon>
        <taxon>fabids</taxon>
        <taxon>Cucurbitales</taxon>
        <taxon>Cucurbitaceae</taxon>
        <taxon>Benincaseae</taxon>
        <taxon>Cucumis</taxon>
    </lineage>
</organism>
<reference evidence="3 4" key="1">
    <citation type="submission" date="2019-08" db="EMBL/GenBank/DDBJ databases">
        <title>Draft genome sequences of two oriental melons (Cucumis melo L. var makuwa).</title>
        <authorList>
            <person name="Kwon S.-Y."/>
        </authorList>
    </citation>
    <scope>NUCLEOTIDE SEQUENCE [LARGE SCALE GENOMIC DNA]</scope>
    <source>
        <strain evidence="4">cv. Chang Bougi</strain>
        <tissue evidence="3">Leaf</tissue>
    </source>
</reference>
<evidence type="ECO:0000259" key="2">
    <source>
        <dbReference type="Pfam" id="PF07727"/>
    </source>
</evidence>
<dbReference type="Pfam" id="PF07727">
    <property type="entry name" value="RVT_2"/>
    <property type="match status" value="1"/>
</dbReference>
<dbReference type="PANTHER" id="PTHR11439">
    <property type="entry name" value="GAG-POL-RELATED RETROTRANSPOSON"/>
    <property type="match status" value="1"/>
</dbReference>
<evidence type="ECO:0000313" key="4">
    <source>
        <dbReference type="Proteomes" id="UP000321947"/>
    </source>
</evidence>
<sequence length="353" mass="38706">MNSRAYRVFNNRSGIVMETINVVYLKLMLRQMVLNSKMISKEVIANNSEPVPSAHVKKNHPTSFIIGDPSAGIITRKKEKVDYSKMIADLCTKWIFKNKSDEVGCVTKNKARLVAQGYAQVEGVDFDETFAPVARLEADPRMSHLEVVKRILKYIHGTSDFGIPYSYDTTSILVGYCDADWADSSDDRKSTSRAEAKYIAAGSAYDLDDVPLAHFLKKTTIPDVVVEMPTTPSVSIHSQESSSTEEVFVPKPSIQHTSNVQPGPSIIHSPFVHSPISEPLPSETNIAQASAPGDVSVAPEVRTDGHNDKDELDPSNPDIHSEEFHPVAANNPTAPPASHEIPIESQLAKGKSQ</sequence>
<proteinExistence type="predicted"/>
<evidence type="ECO:0000313" key="3">
    <source>
        <dbReference type="EMBL" id="TYK02900.1"/>
    </source>
</evidence>
<protein>
    <submittedName>
        <fullName evidence="3">Envelope-like protein</fullName>
    </submittedName>
</protein>
<dbReference type="AlphaFoldDB" id="A0A5D3BUV1"/>
<feature type="region of interest" description="Disordered" evidence="1">
    <location>
        <begin position="254"/>
        <end position="353"/>
    </location>
</feature>
<feature type="domain" description="Reverse transcriptase Ty1/copia-type" evidence="2">
    <location>
        <begin position="82"/>
        <end position="138"/>
    </location>
</feature>
<dbReference type="PANTHER" id="PTHR11439:SF483">
    <property type="entry name" value="PEPTIDE SYNTHASE GLIP-LIKE, PUTATIVE (AFU_ORTHOLOGUE AFUA_3G12920)-RELATED"/>
    <property type="match status" value="1"/>
</dbReference>
<evidence type="ECO:0000256" key="1">
    <source>
        <dbReference type="SAM" id="MobiDB-lite"/>
    </source>
</evidence>
<accession>A0A5D3BUV1</accession>
<dbReference type="EMBL" id="SSTD01015314">
    <property type="protein sequence ID" value="TYK02900.1"/>
    <property type="molecule type" value="Genomic_DNA"/>
</dbReference>
<name>A0A5D3BUV1_CUCMM</name>
<dbReference type="InterPro" id="IPR013103">
    <property type="entry name" value="RVT_2"/>
</dbReference>